<dbReference type="AlphaFoldDB" id="A0A0F9IQM5"/>
<dbReference type="SUPFAM" id="SSF53448">
    <property type="entry name" value="Nucleotide-diphospho-sugar transferases"/>
    <property type="match status" value="1"/>
</dbReference>
<dbReference type="EMBL" id="LAZR01020283">
    <property type="protein sequence ID" value="KKL89447.1"/>
    <property type="molecule type" value="Genomic_DNA"/>
</dbReference>
<dbReference type="Gene3D" id="3.90.550.10">
    <property type="entry name" value="Spore Coat Polysaccharide Biosynthesis Protein SpsA, Chain A"/>
    <property type="match status" value="1"/>
</dbReference>
<evidence type="ECO:0000259" key="1">
    <source>
        <dbReference type="Pfam" id="PF00535"/>
    </source>
</evidence>
<protein>
    <recommendedName>
        <fullName evidence="1">Glycosyltransferase 2-like domain-containing protein</fullName>
    </recommendedName>
</protein>
<dbReference type="Pfam" id="PF00535">
    <property type="entry name" value="Glycos_transf_2"/>
    <property type="match status" value="1"/>
</dbReference>
<dbReference type="CDD" id="cd00761">
    <property type="entry name" value="Glyco_tranf_GTA_type"/>
    <property type="match status" value="1"/>
</dbReference>
<proteinExistence type="predicted"/>
<organism evidence="2">
    <name type="scientific">marine sediment metagenome</name>
    <dbReference type="NCBI Taxonomy" id="412755"/>
    <lineage>
        <taxon>unclassified sequences</taxon>
        <taxon>metagenomes</taxon>
        <taxon>ecological metagenomes</taxon>
    </lineage>
</organism>
<dbReference type="InterPro" id="IPR029044">
    <property type="entry name" value="Nucleotide-diphossugar_trans"/>
</dbReference>
<feature type="domain" description="Glycosyltransferase 2-like" evidence="1">
    <location>
        <begin position="5"/>
        <end position="102"/>
    </location>
</feature>
<dbReference type="InterPro" id="IPR001173">
    <property type="entry name" value="Glyco_trans_2-like"/>
</dbReference>
<gene>
    <name evidence="2" type="ORF">LCGC14_1914570</name>
</gene>
<accession>A0A0F9IQM5</accession>
<sequence>MRDLSVIIPSRNEVFLKRTIDNILENIEGDTEIIAILDGQWSEPRLPDHERVTLVYHSESIGQRAATNEGVKLSTAKYIMKSDAHMAFDKGFDVKLIAPYEDGILGKDVTTIARMYNLHGFDWKCNKCGERKYQGPTPGNS</sequence>
<comment type="caution">
    <text evidence="2">The sequence shown here is derived from an EMBL/GenBank/DDBJ whole genome shotgun (WGS) entry which is preliminary data.</text>
</comment>
<name>A0A0F9IQM5_9ZZZZ</name>
<reference evidence="2" key="1">
    <citation type="journal article" date="2015" name="Nature">
        <title>Complex archaea that bridge the gap between prokaryotes and eukaryotes.</title>
        <authorList>
            <person name="Spang A."/>
            <person name="Saw J.H."/>
            <person name="Jorgensen S.L."/>
            <person name="Zaremba-Niedzwiedzka K."/>
            <person name="Martijn J."/>
            <person name="Lind A.E."/>
            <person name="van Eijk R."/>
            <person name="Schleper C."/>
            <person name="Guy L."/>
            <person name="Ettema T.J."/>
        </authorList>
    </citation>
    <scope>NUCLEOTIDE SEQUENCE</scope>
</reference>
<evidence type="ECO:0000313" key="2">
    <source>
        <dbReference type="EMBL" id="KKL89447.1"/>
    </source>
</evidence>